<dbReference type="InterPro" id="IPR021327">
    <property type="entry name" value="DUF2934"/>
</dbReference>
<organism evidence="2 3">
    <name type="scientific">Cellvibrio zantedeschiae</name>
    <dbReference type="NCBI Taxonomy" id="1237077"/>
    <lineage>
        <taxon>Bacteria</taxon>
        <taxon>Pseudomonadati</taxon>
        <taxon>Pseudomonadota</taxon>
        <taxon>Gammaproteobacteria</taxon>
        <taxon>Cellvibrionales</taxon>
        <taxon>Cellvibrionaceae</taxon>
        <taxon>Cellvibrio</taxon>
    </lineage>
</organism>
<feature type="compositionally biased region" description="Polar residues" evidence="1">
    <location>
        <begin position="47"/>
        <end position="56"/>
    </location>
</feature>
<keyword evidence="3" id="KW-1185">Reference proteome</keyword>
<evidence type="ECO:0000256" key="1">
    <source>
        <dbReference type="SAM" id="MobiDB-lite"/>
    </source>
</evidence>
<protein>
    <recommendedName>
        <fullName evidence="4">DUF2934 domain-containing protein</fullName>
    </recommendedName>
</protein>
<dbReference type="RefSeq" id="WP_189417379.1">
    <property type="nucleotide sequence ID" value="NZ_BMYZ01000001.1"/>
</dbReference>
<feature type="region of interest" description="Disordered" evidence="1">
    <location>
        <begin position="39"/>
        <end position="148"/>
    </location>
</feature>
<dbReference type="Pfam" id="PF11154">
    <property type="entry name" value="DUF2934"/>
    <property type="match status" value="1"/>
</dbReference>
<reference evidence="3" key="1">
    <citation type="journal article" date="2019" name="Int. J. Syst. Evol. Microbiol.">
        <title>The Global Catalogue of Microorganisms (GCM) 10K type strain sequencing project: providing services to taxonomists for standard genome sequencing and annotation.</title>
        <authorList>
            <consortium name="The Broad Institute Genomics Platform"/>
            <consortium name="The Broad Institute Genome Sequencing Center for Infectious Disease"/>
            <person name="Wu L."/>
            <person name="Ma J."/>
        </authorList>
    </citation>
    <scope>NUCLEOTIDE SEQUENCE [LARGE SCALE GENOMIC DNA]</scope>
    <source>
        <strain evidence="3">KCTC 32239</strain>
    </source>
</reference>
<accession>A0ABQ3AYM1</accession>
<name>A0ABQ3AYM1_9GAMM</name>
<proteinExistence type="predicted"/>
<comment type="caution">
    <text evidence="2">The sequence shown here is derived from an EMBL/GenBank/DDBJ whole genome shotgun (WGS) entry which is preliminary data.</text>
</comment>
<dbReference type="EMBL" id="BMYZ01000001">
    <property type="protein sequence ID" value="GGY71880.1"/>
    <property type="molecule type" value="Genomic_DNA"/>
</dbReference>
<evidence type="ECO:0008006" key="4">
    <source>
        <dbReference type="Google" id="ProtNLM"/>
    </source>
</evidence>
<dbReference type="Proteomes" id="UP000619761">
    <property type="component" value="Unassembled WGS sequence"/>
</dbReference>
<evidence type="ECO:0000313" key="3">
    <source>
        <dbReference type="Proteomes" id="UP000619761"/>
    </source>
</evidence>
<gene>
    <name evidence="2" type="ORF">GCM10011613_15970</name>
</gene>
<feature type="compositionally biased region" description="Basic residues" evidence="1">
    <location>
        <begin position="132"/>
        <end position="142"/>
    </location>
</feature>
<evidence type="ECO:0000313" key="2">
    <source>
        <dbReference type="EMBL" id="GGY71880.1"/>
    </source>
</evidence>
<sequence length="148" mass="16171">MNINEQQVREFAYQIWESEGRPVGHSERHWEMASKLVEAHNEEHFHVQSQGDTDTPANEPVEPISPGQPQQQPVSDPIQPGEPPQQPAQPIAVAPPRKSRAKAAADVPAKSLIDTKPIALGTPADETTTKPSAKKPAKPRKSKTVENA</sequence>